<evidence type="ECO:0000256" key="2">
    <source>
        <dbReference type="ARBA" id="ARBA00022598"/>
    </source>
</evidence>
<dbReference type="Pfam" id="PF00587">
    <property type="entry name" value="tRNA-synt_2b"/>
    <property type="match status" value="1"/>
</dbReference>
<dbReference type="EMBL" id="JAGQLN010000001">
    <property type="protein sequence ID" value="MCA9376320.1"/>
    <property type="molecule type" value="Genomic_DNA"/>
</dbReference>
<dbReference type="GO" id="GO:0004820">
    <property type="term" value="F:glycine-tRNA ligase activity"/>
    <property type="evidence" value="ECO:0007669"/>
    <property type="project" value="UniProtKB-EC"/>
</dbReference>
<name>A0A955I069_9BACT</name>
<feature type="domain" description="Aminoacyl-transfer RNA synthetases class-II family profile" evidence="7">
    <location>
        <begin position="195"/>
        <end position="367"/>
    </location>
</feature>
<dbReference type="NCBIfam" id="NF003211">
    <property type="entry name" value="PRK04173.1"/>
    <property type="match status" value="1"/>
</dbReference>
<protein>
    <submittedName>
        <fullName evidence="8">Glycine--tRNA ligase</fullName>
        <ecNumber evidence="8">6.1.1.14</ecNumber>
    </submittedName>
</protein>
<dbReference type="EC" id="6.1.1.14" evidence="8"/>
<proteinExistence type="predicted"/>
<accession>A0A955I069</accession>
<keyword evidence="2 8" id="KW-0436">Ligase</keyword>
<dbReference type="InterPro" id="IPR002314">
    <property type="entry name" value="aa-tRNA-synt_IIb"/>
</dbReference>
<dbReference type="InterPro" id="IPR045864">
    <property type="entry name" value="aa-tRNA-synth_II/BPL/LPL"/>
</dbReference>
<dbReference type="Proteomes" id="UP000741282">
    <property type="component" value="Unassembled WGS sequence"/>
</dbReference>
<keyword evidence="5" id="KW-0648">Protein biosynthesis</keyword>
<dbReference type="GO" id="GO:0005737">
    <property type="term" value="C:cytoplasm"/>
    <property type="evidence" value="ECO:0007669"/>
    <property type="project" value="TreeGrafter"/>
</dbReference>
<organism evidence="8 9">
    <name type="scientific">Candidatus Dojkabacteria bacterium</name>
    <dbReference type="NCBI Taxonomy" id="2099670"/>
    <lineage>
        <taxon>Bacteria</taxon>
        <taxon>Candidatus Dojkabacteria</taxon>
    </lineage>
</organism>
<comment type="caution">
    <text evidence="8">The sequence shown here is derived from an EMBL/GenBank/DDBJ whole genome shotgun (WGS) entry which is preliminary data.</text>
</comment>
<evidence type="ECO:0000256" key="4">
    <source>
        <dbReference type="ARBA" id="ARBA00022840"/>
    </source>
</evidence>
<dbReference type="InterPro" id="IPR036621">
    <property type="entry name" value="Anticodon-bd_dom_sf"/>
</dbReference>
<dbReference type="PROSITE" id="PS50862">
    <property type="entry name" value="AA_TRNA_LIGASE_II"/>
    <property type="match status" value="1"/>
</dbReference>
<reference evidence="8" key="1">
    <citation type="submission" date="2020-04" db="EMBL/GenBank/DDBJ databases">
        <authorList>
            <person name="Zhang T."/>
        </authorList>
    </citation>
    <scope>NUCLEOTIDE SEQUENCE</scope>
    <source>
        <strain evidence="8">HKST-UBA17</strain>
    </source>
</reference>
<dbReference type="CDD" id="cd00858">
    <property type="entry name" value="GlyRS_anticodon"/>
    <property type="match status" value="1"/>
</dbReference>
<dbReference type="PRINTS" id="PR01043">
    <property type="entry name" value="TRNASYNTHGLY"/>
</dbReference>
<dbReference type="GO" id="GO:0015966">
    <property type="term" value="P:diadenosine tetraphosphate biosynthetic process"/>
    <property type="evidence" value="ECO:0007669"/>
    <property type="project" value="UniProtKB-ARBA"/>
</dbReference>
<evidence type="ECO:0000259" key="7">
    <source>
        <dbReference type="PROSITE" id="PS50862"/>
    </source>
</evidence>
<dbReference type="InterPro" id="IPR027031">
    <property type="entry name" value="Gly-tRNA_synthase/POLG2"/>
</dbReference>
<keyword evidence="4" id="KW-0067">ATP-binding</keyword>
<dbReference type="Gene3D" id="3.30.930.10">
    <property type="entry name" value="Bira Bifunctional Protein, Domain 2"/>
    <property type="match status" value="1"/>
</dbReference>
<dbReference type="InterPro" id="IPR006195">
    <property type="entry name" value="aa-tRNA-synth_II"/>
</dbReference>
<dbReference type="GO" id="GO:1990742">
    <property type="term" value="C:microvesicle"/>
    <property type="evidence" value="ECO:0007669"/>
    <property type="project" value="UniProtKB-ARBA"/>
</dbReference>
<dbReference type="InterPro" id="IPR004154">
    <property type="entry name" value="Anticodon-bd"/>
</dbReference>
<evidence type="ECO:0000256" key="6">
    <source>
        <dbReference type="ARBA" id="ARBA00023146"/>
    </source>
</evidence>
<dbReference type="GO" id="GO:0006426">
    <property type="term" value="P:glycyl-tRNA aminoacylation"/>
    <property type="evidence" value="ECO:0007669"/>
    <property type="project" value="TreeGrafter"/>
</dbReference>
<dbReference type="PANTHER" id="PTHR10745:SF8">
    <property type="entry name" value="DNA POLYMERASE SUBUNIT GAMMA-2, MITOCHONDRIAL"/>
    <property type="match status" value="1"/>
</dbReference>
<evidence type="ECO:0000313" key="8">
    <source>
        <dbReference type="EMBL" id="MCA9376320.1"/>
    </source>
</evidence>
<dbReference type="SUPFAM" id="SSF55681">
    <property type="entry name" value="Class II aaRS and biotin synthetases"/>
    <property type="match status" value="1"/>
</dbReference>
<dbReference type="Gene3D" id="3.40.50.800">
    <property type="entry name" value="Anticodon-binding domain"/>
    <property type="match status" value="1"/>
</dbReference>
<dbReference type="Pfam" id="PF03129">
    <property type="entry name" value="HGTP_anticodon"/>
    <property type="match status" value="1"/>
</dbReference>
<evidence type="ECO:0000313" key="9">
    <source>
        <dbReference type="Proteomes" id="UP000741282"/>
    </source>
</evidence>
<dbReference type="GO" id="GO:0070062">
    <property type="term" value="C:extracellular exosome"/>
    <property type="evidence" value="ECO:0007669"/>
    <property type="project" value="UniProtKB-ARBA"/>
</dbReference>
<reference evidence="8" key="2">
    <citation type="journal article" date="2021" name="Microbiome">
        <title>Successional dynamics and alternative stable states in a saline activated sludge microbial community over 9 years.</title>
        <authorList>
            <person name="Wang Y."/>
            <person name="Ye J."/>
            <person name="Ju F."/>
            <person name="Liu L."/>
            <person name="Boyd J.A."/>
            <person name="Deng Y."/>
            <person name="Parks D.H."/>
            <person name="Jiang X."/>
            <person name="Yin X."/>
            <person name="Woodcroft B.J."/>
            <person name="Tyson G.W."/>
            <person name="Hugenholtz P."/>
            <person name="Polz M.F."/>
            <person name="Zhang T."/>
        </authorList>
    </citation>
    <scope>NUCLEOTIDE SEQUENCE</scope>
    <source>
        <strain evidence="8">HKST-UBA17</strain>
    </source>
</reference>
<evidence type="ECO:0000256" key="5">
    <source>
        <dbReference type="ARBA" id="ARBA00022917"/>
    </source>
</evidence>
<keyword evidence="1" id="KW-0963">Cytoplasm</keyword>
<evidence type="ECO:0000256" key="1">
    <source>
        <dbReference type="ARBA" id="ARBA00022490"/>
    </source>
</evidence>
<evidence type="ECO:0000256" key="3">
    <source>
        <dbReference type="ARBA" id="ARBA00022741"/>
    </source>
</evidence>
<dbReference type="GO" id="GO:0004081">
    <property type="term" value="F:bis(5'-nucleosyl)-tetraphosphatase (asymmetrical) activity"/>
    <property type="evidence" value="ECO:0007669"/>
    <property type="project" value="UniProtKB-ARBA"/>
</dbReference>
<gene>
    <name evidence="8" type="ORF">KC685_00160</name>
</gene>
<dbReference type="FunFam" id="3.40.50.800:FF:000002">
    <property type="entry name" value="Glycine--tRNA ligase"/>
    <property type="match status" value="1"/>
</dbReference>
<dbReference type="SUPFAM" id="SSF52954">
    <property type="entry name" value="Class II aaRS ABD-related"/>
    <property type="match status" value="1"/>
</dbReference>
<keyword evidence="3" id="KW-0547">Nucleotide-binding</keyword>
<sequence length="467" mass="54022">MEQKITLDTLSAYAKRRGFIFQSSEIYGGFAAVYDYGHYGALLRENIKNSWIKSMLSHDEIKYLDSGIFTHPKVWKASGHVDSFVEPEIDCRTCKNRMKADQLLEPFGIMEADRLPIDEVNEHVAKLREEGKLKCSKCGGTDLTDAKKFDLLVKSNLGSPTSELTEENVVYLRGETCQGIYLNYKNYLQTMRVKLPFGIAQVGKAFRNEVVARQYIFRTREFQQAEMQLFLHPSLMNEKYEYWKEARMRWWIEELGIEKESLRFKDHEKLAHYASAAVDIEYNFRTLGAFAEVEGIHQRGDWDLSRHQEFSGENLEYFDQERNEKYIPHIMETSGGLNRMVLAVLDQGYTEETLEDGSTRLVMKIKPSLAPVKVAIFPLVKDVKLIEIAQKIKSSLQNLFVVEYDETGSIGKRYRRQDEIGTPMCITIDFDSLEDDSVTIRDRDTLEQQRVKVGSIMEQIEQRLGNS</sequence>
<dbReference type="GO" id="GO:0005524">
    <property type="term" value="F:ATP binding"/>
    <property type="evidence" value="ECO:0007669"/>
    <property type="project" value="UniProtKB-KW"/>
</dbReference>
<dbReference type="AlphaFoldDB" id="A0A955I069"/>
<dbReference type="PANTHER" id="PTHR10745">
    <property type="entry name" value="GLYCYL-TRNA SYNTHETASE/DNA POLYMERASE SUBUNIT GAMMA-2"/>
    <property type="match status" value="1"/>
</dbReference>
<keyword evidence="6" id="KW-0030">Aminoacyl-tRNA synthetase</keyword>